<sequence>MGAVPIKSPRWQGEKNIRVGTFLVTMTIVLLVIGHTGAIGQGSNTELSVGENLVRELWNDFKTQNIASLQSKMAPGFQSIHEDGARDAEEELKLLKQLNLGDYTLSNFKVTEVGPTIIVSYFVSVVETIDAKCLSIEPAARLTIFLKTDSGWQWIAHANLNPLKQ</sequence>
<feature type="transmembrane region" description="Helical" evidence="1">
    <location>
        <begin position="21"/>
        <end position="40"/>
    </location>
</feature>
<accession>X1MG59</accession>
<reference evidence="3" key="1">
    <citation type="journal article" date="2014" name="Front. Microbiol.">
        <title>High frequency of phylogenetically diverse reductive dehalogenase-homologous genes in deep subseafloor sedimentary metagenomes.</title>
        <authorList>
            <person name="Kawai M."/>
            <person name="Futagami T."/>
            <person name="Toyoda A."/>
            <person name="Takaki Y."/>
            <person name="Nishi S."/>
            <person name="Hori S."/>
            <person name="Arai W."/>
            <person name="Tsubouchi T."/>
            <person name="Morono Y."/>
            <person name="Uchiyama I."/>
            <person name="Ito T."/>
            <person name="Fujiyama A."/>
            <person name="Inagaki F."/>
            <person name="Takami H."/>
        </authorList>
    </citation>
    <scope>NUCLEOTIDE SEQUENCE</scope>
    <source>
        <strain evidence="3">Expedition CK06-06</strain>
    </source>
</reference>
<dbReference type="AlphaFoldDB" id="X1MG59"/>
<evidence type="ECO:0000259" key="2">
    <source>
        <dbReference type="Pfam" id="PF14534"/>
    </source>
</evidence>
<keyword evidence="1" id="KW-0472">Membrane</keyword>
<keyword evidence="1" id="KW-0812">Transmembrane</keyword>
<dbReference type="InterPro" id="IPR032710">
    <property type="entry name" value="NTF2-like_dom_sf"/>
</dbReference>
<name>X1MG59_9ZZZZ</name>
<organism evidence="3">
    <name type="scientific">marine sediment metagenome</name>
    <dbReference type="NCBI Taxonomy" id="412755"/>
    <lineage>
        <taxon>unclassified sequences</taxon>
        <taxon>metagenomes</taxon>
        <taxon>ecological metagenomes</taxon>
    </lineage>
</organism>
<dbReference type="EMBL" id="BARV01004287">
    <property type="protein sequence ID" value="GAI17046.1"/>
    <property type="molecule type" value="Genomic_DNA"/>
</dbReference>
<comment type="caution">
    <text evidence="3">The sequence shown here is derived from an EMBL/GenBank/DDBJ whole genome shotgun (WGS) entry which is preliminary data.</text>
</comment>
<evidence type="ECO:0000256" key="1">
    <source>
        <dbReference type="SAM" id="Phobius"/>
    </source>
</evidence>
<feature type="domain" description="DUF4440" evidence="2">
    <location>
        <begin position="53"/>
        <end position="153"/>
    </location>
</feature>
<dbReference type="Pfam" id="PF14534">
    <property type="entry name" value="DUF4440"/>
    <property type="match status" value="1"/>
</dbReference>
<protein>
    <recommendedName>
        <fullName evidence="2">DUF4440 domain-containing protein</fullName>
    </recommendedName>
</protein>
<evidence type="ECO:0000313" key="3">
    <source>
        <dbReference type="EMBL" id="GAI17046.1"/>
    </source>
</evidence>
<gene>
    <name evidence="3" type="ORF">S06H3_09629</name>
</gene>
<dbReference type="SUPFAM" id="SSF54427">
    <property type="entry name" value="NTF2-like"/>
    <property type="match status" value="1"/>
</dbReference>
<keyword evidence="1" id="KW-1133">Transmembrane helix</keyword>
<dbReference type="Gene3D" id="3.10.450.50">
    <property type="match status" value="1"/>
</dbReference>
<dbReference type="InterPro" id="IPR027843">
    <property type="entry name" value="DUF4440"/>
</dbReference>
<proteinExistence type="predicted"/>